<keyword evidence="3" id="KW-0645">Protease</keyword>
<evidence type="ECO:0000256" key="1">
    <source>
        <dbReference type="ARBA" id="ARBA00005582"/>
    </source>
</evidence>
<keyword evidence="9" id="KW-1185">Reference proteome</keyword>
<evidence type="ECO:0000256" key="5">
    <source>
        <dbReference type="ARBA" id="ARBA00022801"/>
    </source>
</evidence>
<dbReference type="GO" id="GO:0046872">
    <property type="term" value="F:metal ion binding"/>
    <property type="evidence" value="ECO:0007669"/>
    <property type="project" value="UniProtKB-KW"/>
</dbReference>
<feature type="domain" description="Nudix hydrolase" evidence="6">
    <location>
        <begin position="173"/>
        <end position="303"/>
    </location>
</feature>
<dbReference type="CDD" id="cd04670">
    <property type="entry name" value="NUDIX_ASFGF2_Nudt6"/>
    <property type="match status" value="1"/>
</dbReference>
<evidence type="ECO:0000313" key="8">
    <source>
        <dbReference type="EMBL" id="KAG6431523.1"/>
    </source>
</evidence>
<evidence type="ECO:0000313" key="9">
    <source>
        <dbReference type="Proteomes" id="UP000298416"/>
    </source>
</evidence>
<dbReference type="InterPro" id="IPR040618">
    <property type="entry name" value="Pre-Nudix"/>
</dbReference>
<dbReference type="InterPro" id="IPR000086">
    <property type="entry name" value="NUDIX_hydrolase_dom"/>
</dbReference>
<dbReference type="InterPro" id="IPR008580">
    <property type="entry name" value="PPPDE_dom"/>
</dbReference>
<dbReference type="InterPro" id="IPR015797">
    <property type="entry name" value="NUDIX_hydrolase-like_dom_sf"/>
</dbReference>
<dbReference type="InterPro" id="IPR003293">
    <property type="entry name" value="Nudix_hydrolase6-like"/>
</dbReference>
<keyword evidence="4" id="KW-0479">Metal-binding</keyword>
<dbReference type="SUPFAM" id="SSF55811">
    <property type="entry name" value="Nudix"/>
    <property type="match status" value="1"/>
</dbReference>
<dbReference type="InterPro" id="IPR020084">
    <property type="entry name" value="NUDIX_hydrolase_CS"/>
</dbReference>
<evidence type="ECO:0000256" key="2">
    <source>
        <dbReference type="ARBA" id="ARBA00008140"/>
    </source>
</evidence>
<feature type="domain" description="PPPDE" evidence="7">
    <location>
        <begin position="414"/>
        <end position="551"/>
    </location>
</feature>
<dbReference type="GO" id="GO:0035529">
    <property type="term" value="F:NADH pyrophosphatase activity"/>
    <property type="evidence" value="ECO:0007669"/>
    <property type="project" value="TreeGrafter"/>
</dbReference>
<evidence type="ECO:0000259" key="6">
    <source>
        <dbReference type="PROSITE" id="PS51462"/>
    </source>
</evidence>
<sequence>MELALLGSKSFSSTSEMMLSRPCFVPQLSSCRGFSLRGSYSSTSPNETTSASPHRVLDSYSRRINGTSAPISSLFLKKDRVLDAFDDEYEGVVVNPELLPSNPHVFASALRSSLHHWKLKGKKGVWLKLPVERSELVPLAVQEGFEYHHAEKGYLMMTYWIPEGPCLLPSNATHHVGVGSFVINDKDEVLVVQEKHSTLDLLNLWKIPTGFILESEEIYTGAVREVKEETGIDTEFVEVVAFRHAQKVSFEKSDLFFVCMLKPTSTEIVVDDLEIQAAKWMPLEEFVAQPLIRSDSMFKKIINICIARHGMRYCGLSVHQLVSRLLMKFTITNGDAFNVPHVKSSHFPINSPRRFHPVAAVTFRYARTVAAAFYSLHGCFVLDELKIQEMRLFPFSSCLDESCAGKTDVEKNQVMLFLNVYDLTPANKYLYWFGLGFYHSGIEVHDLEYAYGADVEPTSGVFEVEPKHCPEYVFRRSILLGSTDMSRSEICSFMELIADQYQGNTYNLIYKNCNHFTDEVSHCLTGNRIPGWVNRLARIGSVFESVLPESAQTTPLRQLTESQSQTYSGK</sequence>
<dbReference type="PROSITE" id="PS00893">
    <property type="entry name" value="NUDIX_BOX"/>
    <property type="match status" value="1"/>
</dbReference>
<dbReference type="PANTHER" id="PTHR13994">
    <property type="entry name" value="NUDIX HYDROLASE RELATED"/>
    <property type="match status" value="1"/>
</dbReference>
<dbReference type="Gene3D" id="3.90.1720.30">
    <property type="entry name" value="PPPDE domains"/>
    <property type="match status" value="1"/>
</dbReference>
<comment type="similarity">
    <text evidence="2">Belongs to the DeSI family.</text>
</comment>
<accession>A0A8X8YKY6</accession>
<dbReference type="EMBL" id="PNBA02000003">
    <property type="protein sequence ID" value="KAG6431523.1"/>
    <property type="molecule type" value="Genomic_DNA"/>
</dbReference>
<comment type="caution">
    <text evidence="8">The sequence shown here is derived from an EMBL/GenBank/DDBJ whole genome shotgun (WGS) entry which is preliminary data.</text>
</comment>
<dbReference type="PROSITE" id="PS51462">
    <property type="entry name" value="NUDIX"/>
    <property type="match status" value="1"/>
</dbReference>
<evidence type="ECO:0000256" key="4">
    <source>
        <dbReference type="ARBA" id="ARBA00022723"/>
    </source>
</evidence>
<dbReference type="Pfam" id="PF18290">
    <property type="entry name" value="Nudix_hydro"/>
    <property type="match status" value="1"/>
</dbReference>
<dbReference type="GO" id="GO:0008233">
    <property type="term" value="F:peptidase activity"/>
    <property type="evidence" value="ECO:0007669"/>
    <property type="project" value="UniProtKB-KW"/>
</dbReference>
<dbReference type="Pfam" id="PF05903">
    <property type="entry name" value="Peptidase_C97"/>
    <property type="match status" value="1"/>
</dbReference>
<organism evidence="8">
    <name type="scientific">Salvia splendens</name>
    <name type="common">Scarlet sage</name>
    <dbReference type="NCBI Taxonomy" id="180675"/>
    <lineage>
        <taxon>Eukaryota</taxon>
        <taxon>Viridiplantae</taxon>
        <taxon>Streptophyta</taxon>
        <taxon>Embryophyta</taxon>
        <taxon>Tracheophyta</taxon>
        <taxon>Spermatophyta</taxon>
        <taxon>Magnoliopsida</taxon>
        <taxon>eudicotyledons</taxon>
        <taxon>Gunneridae</taxon>
        <taxon>Pentapetalae</taxon>
        <taxon>asterids</taxon>
        <taxon>lamiids</taxon>
        <taxon>Lamiales</taxon>
        <taxon>Lamiaceae</taxon>
        <taxon>Nepetoideae</taxon>
        <taxon>Mentheae</taxon>
        <taxon>Salviinae</taxon>
        <taxon>Salvia</taxon>
        <taxon>Salvia subgen. Calosphace</taxon>
        <taxon>core Calosphace</taxon>
    </lineage>
</organism>
<protein>
    <submittedName>
        <fullName evidence="8">Uncharacterized protein</fullName>
    </submittedName>
</protein>
<dbReference type="AlphaFoldDB" id="A0A8X8YKY6"/>
<dbReference type="Gene3D" id="3.40.630.30">
    <property type="match status" value="1"/>
</dbReference>
<dbReference type="PRINTS" id="PR01356">
    <property type="entry name" value="GFGPROTEIN"/>
</dbReference>
<reference evidence="8" key="2">
    <citation type="submission" date="2020-08" db="EMBL/GenBank/DDBJ databases">
        <title>Plant Genome Project.</title>
        <authorList>
            <person name="Zhang R.-G."/>
        </authorList>
    </citation>
    <scope>NUCLEOTIDE SEQUENCE</scope>
    <source>
        <strain evidence="8">Huo1</strain>
        <tissue evidence="8">Leaf</tissue>
    </source>
</reference>
<dbReference type="FunFam" id="3.40.630.30:FF:000016">
    <property type="entry name" value="nudix hydrolase 2"/>
    <property type="match status" value="1"/>
</dbReference>
<comment type="similarity">
    <text evidence="1">Belongs to the Nudix hydrolase family.</text>
</comment>
<dbReference type="PROSITE" id="PS51858">
    <property type="entry name" value="PPPDE"/>
    <property type="match status" value="1"/>
</dbReference>
<evidence type="ECO:0000256" key="3">
    <source>
        <dbReference type="ARBA" id="ARBA00022670"/>
    </source>
</evidence>
<dbReference type="SMART" id="SM01179">
    <property type="entry name" value="DUF862"/>
    <property type="match status" value="1"/>
</dbReference>
<reference evidence="8" key="1">
    <citation type="submission" date="2018-01" db="EMBL/GenBank/DDBJ databases">
        <authorList>
            <person name="Mao J.F."/>
        </authorList>
    </citation>
    <scope>NUCLEOTIDE SEQUENCE</scope>
    <source>
        <strain evidence="8">Huo1</strain>
        <tissue evidence="8">Leaf</tissue>
    </source>
</reference>
<dbReference type="PANTHER" id="PTHR13994:SF13">
    <property type="entry name" value="FI03680P"/>
    <property type="match status" value="1"/>
</dbReference>
<dbReference type="Pfam" id="PF00293">
    <property type="entry name" value="NUDIX"/>
    <property type="match status" value="1"/>
</dbReference>
<dbReference type="Gene3D" id="3.90.79.10">
    <property type="entry name" value="Nucleoside Triphosphate Pyrophosphohydrolase"/>
    <property type="match status" value="1"/>
</dbReference>
<dbReference type="GO" id="GO:0051287">
    <property type="term" value="F:NAD binding"/>
    <property type="evidence" value="ECO:0007669"/>
    <property type="project" value="TreeGrafter"/>
</dbReference>
<dbReference type="GO" id="GO:0047631">
    <property type="term" value="F:ADP-ribose diphosphatase activity"/>
    <property type="evidence" value="ECO:0007669"/>
    <property type="project" value="TreeGrafter"/>
</dbReference>
<dbReference type="InterPro" id="IPR042266">
    <property type="entry name" value="PPPDE_sf"/>
</dbReference>
<dbReference type="GO" id="GO:0006508">
    <property type="term" value="P:proteolysis"/>
    <property type="evidence" value="ECO:0007669"/>
    <property type="project" value="UniProtKB-KW"/>
</dbReference>
<keyword evidence="5" id="KW-0378">Hydrolase</keyword>
<proteinExistence type="inferred from homology"/>
<gene>
    <name evidence="8" type="ORF">SASPL_109602</name>
</gene>
<dbReference type="Proteomes" id="UP000298416">
    <property type="component" value="Unassembled WGS sequence"/>
</dbReference>
<dbReference type="FunFam" id="3.90.79.10:FF:000015">
    <property type="entry name" value="Nudix hydrolase 8"/>
    <property type="match status" value="1"/>
</dbReference>
<name>A0A8X8YKY6_SALSN</name>
<evidence type="ECO:0000259" key="7">
    <source>
        <dbReference type="PROSITE" id="PS51858"/>
    </source>
</evidence>